<dbReference type="AlphaFoldDB" id="A0A5S4ZT55"/>
<reference evidence="2 3" key="1">
    <citation type="submission" date="2019-07" db="EMBL/GenBank/DDBJ databases">
        <title>Genomic Encyclopedia of Type Strains, Phase I: the one thousand microbial genomes (KMG-I) project.</title>
        <authorList>
            <person name="Kyrpides N."/>
        </authorList>
    </citation>
    <scope>NUCLEOTIDE SEQUENCE [LARGE SCALE GENOMIC DNA]</scope>
    <source>
        <strain evidence="2 3">DSM 6562</strain>
    </source>
</reference>
<accession>A0A5S4ZT55</accession>
<dbReference type="Gene3D" id="3.60.40.10">
    <property type="entry name" value="PPM-type phosphatase domain"/>
    <property type="match status" value="1"/>
</dbReference>
<organism evidence="2 3">
    <name type="scientific">Desulfallas thermosapovorans DSM 6562</name>
    <dbReference type="NCBI Taxonomy" id="1121431"/>
    <lineage>
        <taxon>Bacteria</taxon>
        <taxon>Bacillati</taxon>
        <taxon>Bacillota</taxon>
        <taxon>Clostridia</taxon>
        <taxon>Eubacteriales</taxon>
        <taxon>Desulfallaceae</taxon>
        <taxon>Desulfallas</taxon>
    </lineage>
</organism>
<evidence type="ECO:0000259" key="1">
    <source>
        <dbReference type="Pfam" id="PF07228"/>
    </source>
</evidence>
<evidence type="ECO:0000313" key="2">
    <source>
        <dbReference type="EMBL" id="TYO95351.1"/>
    </source>
</evidence>
<dbReference type="EMBL" id="VNHM01000008">
    <property type="protein sequence ID" value="TYO95351.1"/>
    <property type="molecule type" value="Genomic_DNA"/>
</dbReference>
<sequence>MDICVEIGTAQLNKKGEELCGDSIEITSSGDDHIVVVADGLGSGVKANILSRLTAKTAGTMLQMGGSIDDVMETLAHTLPICKVRKLAYSTFTVLRVAGDGNAHLIEYENPPCFCGHGNGLVNLKKTERILDGKAIRESNFVLGEHDWLVMITDGVLHAGVGKVWNLGWGWDRVGLYLTQTYNPSQKAADWAGEIARLCNNIYGGQPGDDASIAVVKTRRPNNVVVLIGPPRNKDDDDMVVDKFMRSGGIKVVCGGTTGNIVGRVLGREVRVDLSSRSHRVPPIGIIPGIDLVTEGAVTLVDALDKLKGSPGPNSFKGKDGASRLASVLYNADSVHFMVGTATNPGLYGEGVPNIYVYKEFIIRDLIRLLRDTGKNVTEEYF</sequence>
<dbReference type="Proteomes" id="UP000323166">
    <property type="component" value="Unassembled WGS sequence"/>
</dbReference>
<keyword evidence="3" id="KW-1185">Reference proteome</keyword>
<gene>
    <name evidence="2" type="ORF">LX24_01702</name>
</gene>
<name>A0A5S4ZT55_9FIRM</name>
<feature type="domain" description="PPM-type phosphatase" evidence="1">
    <location>
        <begin position="31"/>
        <end position="218"/>
    </location>
</feature>
<dbReference type="InterPro" id="IPR001932">
    <property type="entry name" value="PPM-type_phosphatase-like_dom"/>
</dbReference>
<dbReference type="InterPro" id="IPR036457">
    <property type="entry name" value="PPM-type-like_dom_sf"/>
</dbReference>
<comment type="caution">
    <text evidence="2">The sequence shown here is derived from an EMBL/GenBank/DDBJ whole genome shotgun (WGS) entry which is preliminary data.</text>
</comment>
<dbReference type="Pfam" id="PF07228">
    <property type="entry name" value="SpoIIE"/>
    <property type="match status" value="1"/>
</dbReference>
<protein>
    <submittedName>
        <fullName evidence="2">Stage II sporulation protein E</fullName>
    </submittedName>
</protein>
<dbReference type="SUPFAM" id="SSF81606">
    <property type="entry name" value="PP2C-like"/>
    <property type="match status" value="1"/>
</dbReference>
<dbReference type="RefSeq" id="WP_166511705.1">
    <property type="nucleotide sequence ID" value="NZ_VNHM01000008.1"/>
</dbReference>
<evidence type="ECO:0000313" key="3">
    <source>
        <dbReference type="Proteomes" id="UP000323166"/>
    </source>
</evidence>
<proteinExistence type="predicted"/>